<evidence type="ECO:0000256" key="5">
    <source>
        <dbReference type="ARBA" id="ARBA00022989"/>
    </source>
</evidence>
<evidence type="ECO:0000313" key="9">
    <source>
        <dbReference type="EMBL" id="BAT25484.1"/>
    </source>
</evidence>
<sequence length="256" mass="28239">MSVSRFTVSPKVLSLCAVLLFWQGLAWLNEIVPFYNAVLVPSPLRILVAGWQLAVTGVLWTHITASVLRVLTGMAIALPLAVLLAVLVTGSRLVEIVIDPVIELLRPMPTLALLPIFIVWFGIGETTKILFIAYSTFFIIFITAVEAIRDIPPVLYQASGSLGLNRRQTFSHVTLRAALPQVMVGVRLALATAWFVIVGAEFIAANEGLGYLINFSRVWFQIDNMMVGAVVIGLLGLSSNYLFLALEDRLFAWRER</sequence>
<evidence type="ECO:0000256" key="2">
    <source>
        <dbReference type="ARBA" id="ARBA00022448"/>
    </source>
</evidence>
<feature type="transmembrane region" description="Helical" evidence="7">
    <location>
        <begin position="184"/>
        <end position="205"/>
    </location>
</feature>
<dbReference type="Gene3D" id="1.10.3720.10">
    <property type="entry name" value="MetI-like"/>
    <property type="match status" value="1"/>
</dbReference>
<keyword evidence="4 7" id="KW-0812">Transmembrane</keyword>
<feature type="transmembrane region" description="Helical" evidence="7">
    <location>
        <begin position="69"/>
        <end position="89"/>
    </location>
</feature>
<dbReference type="CDD" id="cd06261">
    <property type="entry name" value="TM_PBP2"/>
    <property type="match status" value="1"/>
</dbReference>
<proteinExistence type="inferred from homology"/>
<dbReference type="GO" id="GO:0005886">
    <property type="term" value="C:plasma membrane"/>
    <property type="evidence" value="ECO:0007669"/>
    <property type="project" value="UniProtKB-SubCell"/>
</dbReference>
<dbReference type="PROSITE" id="PS50928">
    <property type="entry name" value="ABC_TM1"/>
    <property type="match status" value="1"/>
</dbReference>
<name>A0A0P0YWC0_9HYPH</name>
<dbReference type="Pfam" id="PF00528">
    <property type="entry name" value="BPD_transp_1"/>
    <property type="match status" value="1"/>
</dbReference>
<keyword evidence="6 7" id="KW-0472">Membrane</keyword>
<keyword evidence="3" id="KW-1003">Cell membrane</keyword>
<evidence type="ECO:0000256" key="1">
    <source>
        <dbReference type="ARBA" id="ARBA00004651"/>
    </source>
</evidence>
<evidence type="ECO:0000256" key="4">
    <source>
        <dbReference type="ARBA" id="ARBA00022692"/>
    </source>
</evidence>
<feature type="transmembrane region" description="Helical" evidence="7">
    <location>
        <begin position="129"/>
        <end position="148"/>
    </location>
</feature>
<dbReference type="EMBL" id="LC066370">
    <property type="protein sequence ID" value="BAT25484.1"/>
    <property type="molecule type" value="Genomic_DNA"/>
</dbReference>
<feature type="transmembrane region" description="Helical" evidence="7">
    <location>
        <begin position="225"/>
        <end position="246"/>
    </location>
</feature>
<dbReference type="RefSeq" id="WP_060610785.1">
    <property type="nucleotide sequence ID" value="NZ_BBWQ01000026.1"/>
</dbReference>
<comment type="subcellular location">
    <subcellularLocation>
        <location evidence="1 7">Cell membrane</location>
        <topology evidence="1 7">Multi-pass membrane protein</topology>
    </subcellularLocation>
</comment>
<dbReference type="PANTHER" id="PTHR30151">
    <property type="entry name" value="ALKANE SULFONATE ABC TRANSPORTER-RELATED, MEMBRANE SUBUNIT"/>
    <property type="match status" value="1"/>
</dbReference>
<dbReference type="PANTHER" id="PTHR30151:SF25">
    <property type="entry name" value="TAURINE TRANSPORT SYSTEM PERMEASE PROTEIN TAUC"/>
    <property type="match status" value="1"/>
</dbReference>
<dbReference type="InterPro" id="IPR000515">
    <property type="entry name" value="MetI-like"/>
</dbReference>
<dbReference type="SUPFAM" id="SSF161098">
    <property type="entry name" value="MetI-like"/>
    <property type="match status" value="1"/>
</dbReference>
<evidence type="ECO:0000256" key="6">
    <source>
        <dbReference type="ARBA" id="ARBA00023136"/>
    </source>
</evidence>
<accession>A0A0P0YWC0</accession>
<keyword evidence="2 7" id="KW-0813">Transport</keyword>
<feature type="transmembrane region" description="Helical" evidence="7">
    <location>
        <begin position="12"/>
        <end position="32"/>
    </location>
</feature>
<dbReference type="InterPro" id="IPR035906">
    <property type="entry name" value="MetI-like_sf"/>
</dbReference>
<evidence type="ECO:0000256" key="7">
    <source>
        <dbReference type="RuleBase" id="RU363032"/>
    </source>
</evidence>
<keyword evidence="5 7" id="KW-1133">Transmembrane helix</keyword>
<dbReference type="GO" id="GO:0010438">
    <property type="term" value="P:cellular response to sulfur starvation"/>
    <property type="evidence" value="ECO:0007669"/>
    <property type="project" value="TreeGrafter"/>
</dbReference>
<feature type="domain" description="ABC transmembrane type-1" evidence="8">
    <location>
        <begin position="63"/>
        <end position="243"/>
    </location>
</feature>
<feature type="transmembrane region" description="Helical" evidence="7">
    <location>
        <begin position="101"/>
        <end position="123"/>
    </location>
</feature>
<dbReference type="GO" id="GO:0055085">
    <property type="term" value="P:transmembrane transport"/>
    <property type="evidence" value="ECO:0007669"/>
    <property type="project" value="InterPro"/>
</dbReference>
<protein>
    <submittedName>
        <fullName evidence="9">Nitrate/sulfonate/bicarbonate ABC transporter permease</fullName>
    </submittedName>
</protein>
<evidence type="ECO:0000256" key="3">
    <source>
        <dbReference type="ARBA" id="ARBA00022475"/>
    </source>
</evidence>
<reference evidence="9" key="1">
    <citation type="journal article" date="2015" name="Proc. Natl. Acad. Sci. U.S.A.">
        <title>Bacterial clade with the ribosomal RNA operon on a small plasmid rather than the chromosome.</title>
        <authorList>
            <person name="Anda M."/>
            <person name="Ohtsubo Y."/>
            <person name="Okubo T."/>
            <person name="Sugawara M."/>
            <person name="Nagata Y."/>
            <person name="Tsuda M."/>
            <person name="Minamisawa K."/>
            <person name="Mitsui H."/>
        </authorList>
    </citation>
    <scope>NUCLEOTIDE SEQUENCE</scope>
    <source>
        <strain evidence="9">DSM 21988</strain>
    </source>
</reference>
<comment type="similarity">
    <text evidence="7">Belongs to the binding-protein-dependent transport system permease family.</text>
</comment>
<organism evidence="9">
    <name type="scientific">Aureimonas altamirensis</name>
    <dbReference type="NCBI Taxonomy" id="370622"/>
    <lineage>
        <taxon>Bacteria</taxon>
        <taxon>Pseudomonadati</taxon>
        <taxon>Pseudomonadota</taxon>
        <taxon>Alphaproteobacteria</taxon>
        <taxon>Hyphomicrobiales</taxon>
        <taxon>Aurantimonadaceae</taxon>
        <taxon>Aureimonas</taxon>
    </lineage>
</organism>
<evidence type="ECO:0000259" key="8">
    <source>
        <dbReference type="PROSITE" id="PS50928"/>
    </source>
</evidence>
<dbReference type="AlphaFoldDB" id="A0A0P0YWC0"/>